<evidence type="ECO:0000313" key="4">
    <source>
        <dbReference type="Proteomes" id="UP000689195"/>
    </source>
</evidence>
<proteinExistence type="predicted"/>
<evidence type="ECO:0000313" key="3">
    <source>
        <dbReference type="EMBL" id="CAD8149600.1"/>
    </source>
</evidence>
<accession>A0A8S1TAY5</accession>
<keyword evidence="2" id="KW-0812">Transmembrane</keyword>
<keyword evidence="2" id="KW-1133">Transmembrane helix</keyword>
<reference evidence="3" key="1">
    <citation type="submission" date="2021-01" db="EMBL/GenBank/DDBJ databases">
        <authorList>
            <consortium name="Genoscope - CEA"/>
            <person name="William W."/>
        </authorList>
    </citation>
    <scope>NUCLEOTIDE SEQUENCE</scope>
</reference>
<gene>
    <name evidence="3" type="ORF">PPENT_87.1.T0190190</name>
</gene>
<organism evidence="3 4">
    <name type="scientific">Paramecium pentaurelia</name>
    <dbReference type="NCBI Taxonomy" id="43138"/>
    <lineage>
        <taxon>Eukaryota</taxon>
        <taxon>Sar</taxon>
        <taxon>Alveolata</taxon>
        <taxon>Ciliophora</taxon>
        <taxon>Intramacronucleata</taxon>
        <taxon>Oligohymenophorea</taxon>
        <taxon>Peniculida</taxon>
        <taxon>Parameciidae</taxon>
        <taxon>Paramecium</taxon>
    </lineage>
</organism>
<feature type="compositionally biased region" description="Low complexity" evidence="1">
    <location>
        <begin position="286"/>
        <end position="301"/>
    </location>
</feature>
<dbReference type="OrthoDB" id="304418at2759"/>
<feature type="region of interest" description="Disordered" evidence="1">
    <location>
        <begin position="268"/>
        <end position="327"/>
    </location>
</feature>
<feature type="region of interest" description="Disordered" evidence="1">
    <location>
        <begin position="1"/>
        <end position="25"/>
    </location>
</feature>
<dbReference type="EMBL" id="CAJJDO010000019">
    <property type="protein sequence ID" value="CAD8149600.1"/>
    <property type="molecule type" value="Genomic_DNA"/>
</dbReference>
<dbReference type="AlphaFoldDB" id="A0A8S1TAY5"/>
<name>A0A8S1TAY5_9CILI</name>
<dbReference type="Proteomes" id="UP000689195">
    <property type="component" value="Unassembled WGS sequence"/>
</dbReference>
<keyword evidence="4" id="KW-1185">Reference proteome</keyword>
<feature type="transmembrane region" description="Helical" evidence="2">
    <location>
        <begin position="61"/>
        <end position="80"/>
    </location>
</feature>
<evidence type="ECO:0000256" key="1">
    <source>
        <dbReference type="SAM" id="MobiDB-lite"/>
    </source>
</evidence>
<comment type="caution">
    <text evidence="3">The sequence shown here is derived from an EMBL/GenBank/DDBJ whole genome shotgun (WGS) entry which is preliminary data.</text>
</comment>
<feature type="compositionally biased region" description="Polar residues" evidence="1">
    <location>
        <begin position="268"/>
        <end position="285"/>
    </location>
</feature>
<protein>
    <submittedName>
        <fullName evidence="3">Uncharacterized protein</fullName>
    </submittedName>
</protein>
<evidence type="ECO:0000256" key="2">
    <source>
        <dbReference type="SAM" id="Phobius"/>
    </source>
</evidence>
<sequence>MGCSSMKASRKGSLSIPKNGILKKPSPNQSCQLDIIVIKKKTLKKPYIRDKQSQNDRRRLYFDYILFICIVCQYNLIYMLNIGIQDQDSLQIKDIDLLKFGNLNKKYVKIYIQQEQQVNTYLLYSTNLFKIPIINEFFLQIAQFYINKMQQVINHVLKYYILNQQFFRFKLQDQFMDHTIFHFFNLVKYQYEKVLIKVGNSSYILQMLEVLFLDQQLSFNDILIKFNNNFTSQYELQKQHFMFSFINNKYSKFMSWGEPAEVNIQAQDRGNDAPQNNWGNTEQAWGNNDGQQQDVQQGQEDQQNERKGKKGKKREASPPPVKRVRPNPIVIVVDEDEDSETQNIIINECPKLQNKNKGLIQNENKQICYEGNLKIEDCVVNTRFISFDLEQQVKIDCIGEYTIENAKDLLKTLNDQVLIGIVEGLDEENQKVINKLADNLLDKQQSIKFKDLSLFSIKQLYKIENKSRLAFIKQITQ</sequence>
<keyword evidence="2" id="KW-0472">Membrane</keyword>